<dbReference type="PROSITE" id="PS51257">
    <property type="entry name" value="PROKAR_LIPOPROTEIN"/>
    <property type="match status" value="1"/>
</dbReference>
<accession>A0A5B6TMW2</accession>
<protein>
    <recommendedName>
        <fullName evidence="5">Entericidin EcnAB</fullName>
    </recommendedName>
</protein>
<feature type="compositionally biased region" description="Basic and acidic residues" evidence="1">
    <location>
        <begin position="63"/>
        <end position="80"/>
    </location>
</feature>
<dbReference type="OrthoDB" id="894358at2"/>
<keyword evidence="4" id="KW-1185">Reference proteome</keyword>
<comment type="caution">
    <text evidence="3">The sequence shown here is derived from an EMBL/GenBank/DDBJ whole genome shotgun (WGS) entry which is preliminary data.</text>
</comment>
<evidence type="ECO:0000313" key="4">
    <source>
        <dbReference type="Proteomes" id="UP000324133"/>
    </source>
</evidence>
<dbReference type="RefSeq" id="WP_149090315.1">
    <property type="nucleotide sequence ID" value="NZ_VKKY01000001.1"/>
</dbReference>
<reference evidence="3 4" key="1">
    <citation type="submission" date="2019-07" db="EMBL/GenBank/DDBJ databases">
        <title>Rufibacter sp. nov., isolated from lake sediment.</title>
        <authorList>
            <person name="Qu J.-H."/>
        </authorList>
    </citation>
    <scope>NUCLEOTIDE SEQUENCE [LARGE SCALE GENOMIC DNA]</scope>
    <source>
        <strain evidence="3 4">NBS58-1</strain>
    </source>
</reference>
<dbReference type="Proteomes" id="UP000324133">
    <property type="component" value="Unassembled WGS sequence"/>
</dbReference>
<evidence type="ECO:0000256" key="1">
    <source>
        <dbReference type="SAM" id="MobiDB-lite"/>
    </source>
</evidence>
<proteinExistence type="predicted"/>
<organism evidence="3 4">
    <name type="scientific">Rufibacter hautae</name>
    <dbReference type="NCBI Taxonomy" id="2595005"/>
    <lineage>
        <taxon>Bacteria</taxon>
        <taxon>Pseudomonadati</taxon>
        <taxon>Bacteroidota</taxon>
        <taxon>Cytophagia</taxon>
        <taxon>Cytophagales</taxon>
        <taxon>Hymenobacteraceae</taxon>
        <taxon>Rufibacter</taxon>
    </lineage>
</organism>
<dbReference type="EMBL" id="VKKY01000001">
    <property type="protein sequence ID" value="KAA3440685.1"/>
    <property type="molecule type" value="Genomic_DNA"/>
</dbReference>
<feature type="region of interest" description="Disordered" evidence="1">
    <location>
        <begin position="31"/>
        <end position="80"/>
    </location>
</feature>
<feature type="chain" id="PRO_5022861182" description="Entericidin EcnAB" evidence="2">
    <location>
        <begin position="23"/>
        <end position="80"/>
    </location>
</feature>
<gene>
    <name evidence="3" type="ORF">FOA19_08560</name>
</gene>
<feature type="signal peptide" evidence="2">
    <location>
        <begin position="1"/>
        <end position="22"/>
    </location>
</feature>
<name>A0A5B6TMW2_9BACT</name>
<evidence type="ECO:0008006" key="5">
    <source>
        <dbReference type="Google" id="ProtNLM"/>
    </source>
</evidence>
<dbReference type="AlphaFoldDB" id="A0A5B6TMW2"/>
<feature type="compositionally biased region" description="Low complexity" evidence="1">
    <location>
        <begin position="33"/>
        <end position="55"/>
    </location>
</feature>
<keyword evidence="2" id="KW-0732">Signal</keyword>
<evidence type="ECO:0000313" key="3">
    <source>
        <dbReference type="EMBL" id="KAA3440685.1"/>
    </source>
</evidence>
<evidence type="ECO:0000256" key="2">
    <source>
        <dbReference type="SAM" id="SignalP"/>
    </source>
</evidence>
<sequence length="80" mass="8253">MKKASKVLAAAMIALAFGFTSCESKTAQNVENTAESAADEVSSAAEEVTAEADSALTSTDTISVREEPVKDGVADKVDNQ</sequence>